<reference evidence="2 3" key="1">
    <citation type="submission" date="2020-08" db="EMBL/GenBank/DDBJ databases">
        <title>Functional genomics of gut bacteria from endangered species of beetles.</title>
        <authorList>
            <person name="Carlos-Shanley C."/>
        </authorList>
    </citation>
    <scope>NUCLEOTIDE SEQUENCE [LARGE SCALE GENOMIC DNA]</scope>
    <source>
        <strain evidence="2 3">S00142</strain>
    </source>
</reference>
<evidence type="ECO:0000313" key="3">
    <source>
        <dbReference type="Proteomes" id="UP000561681"/>
    </source>
</evidence>
<dbReference type="Proteomes" id="UP000561681">
    <property type="component" value="Unassembled WGS sequence"/>
</dbReference>
<dbReference type="RefSeq" id="WP_184162202.1">
    <property type="nucleotide sequence ID" value="NZ_JACHLD010000003.1"/>
</dbReference>
<keyword evidence="3" id="KW-1185">Reference proteome</keyword>
<accession>A0A7W7N760</accession>
<keyword evidence="1" id="KW-0472">Membrane</keyword>
<proteinExistence type="predicted"/>
<keyword evidence="1" id="KW-0812">Transmembrane</keyword>
<feature type="transmembrane region" description="Helical" evidence="1">
    <location>
        <begin position="53"/>
        <end position="74"/>
    </location>
</feature>
<feature type="transmembrane region" description="Helical" evidence="1">
    <location>
        <begin position="20"/>
        <end position="47"/>
    </location>
</feature>
<evidence type="ECO:0000256" key="1">
    <source>
        <dbReference type="SAM" id="Phobius"/>
    </source>
</evidence>
<name>A0A7W7N760_9FLAO</name>
<dbReference type="AlphaFoldDB" id="A0A7W7N760"/>
<evidence type="ECO:0000313" key="2">
    <source>
        <dbReference type="EMBL" id="MBB4802413.1"/>
    </source>
</evidence>
<organism evidence="2 3">
    <name type="scientific">Flavobacterium nitrogenifigens</name>
    <dbReference type="NCBI Taxonomy" id="1617283"/>
    <lineage>
        <taxon>Bacteria</taxon>
        <taxon>Pseudomonadati</taxon>
        <taxon>Bacteroidota</taxon>
        <taxon>Flavobacteriia</taxon>
        <taxon>Flavobacteriales</taxon>
        <taxon>Flavobacteriaceae</taxon>
        <taxon>Flavobacterium</taxon>
    </lineage>
</organism>
<gene>
    <name evidence="2" type="ORF">HNP37_002486</name>
</gene>
<keyword evidence="1" id="KW-1133">Transmembrane helix</keyword>
<sequence length="159" mass="18199">METYNLSNNTLTLKVKKSPIFVRAILFFIAFSLFILPIGGAISSIVFGFGFQVGHFIGIGVFSLIGFYTLRVALWNTYGEENIQFFENKIIYEANYRWFKDGKKEALISNPNFYATQAGYEEDNEGVLIIASNEAKIESVVKMKMFQMEELIKVLKDKF</sequence>
<comment type="caution">
    <text evidence="2">The sequence shown here is derived from an EMBL/GenBank/DDBJ whole genome shotgun (WGS) entry which is preliminary data.</text>
</comment>
<protein>
    <submittedName>
        <fullName evidence="2">Uncharacterized protein</fullName>
    </submittedName>
</protein>
<dbReference type="EMBL" id="JACHLD010000003">
    <property type="protein sequence ID" value="MBB4802413.1"/>
    <property type="molecule type" value="Genomic_DNA"/>
</dbReference>